<keyword evidence="2" id="KW-1185">Reference proteome</keyword>
<dbReference type="GO" id="GO:0016740">
    <property type="term" value="F:transferase activity"/>
    <property type="evidence" value="ECO:0007669"/>
    <property type="project" value="UniProtKB-KW"/>
</dbReference>
<dbReference type="Proteomes" id="UP000094197">
    <property type="component" value="Chromosome 1"/>
</dbReference>
<dbReference type="KEGG" id="laj:A0128_07350"/>
<evidence type="ECO:0000313" key="2">
    <source>
        <dbReference type="Proteomes" id="UP000094197"/>
    </source>
</evidence>
<name>A0A1D7UVP9_9LEPT</name>
<accession>A0A1D7UVP9</accession>
<keyword evidence="1" id="KW-0808">Transferase</keyword>
<organism evidence="1 2">
    <name type="scientific">Leptospira tipperaryensis</name>
    <dbReference type="NCBI Taxonomy" id="2564040"/>
    <lineage>
        <taxon>Bacteria</taxon>
        <taxon>Pseudomonadati</taxon>
        <taxon>Spirochaetota</taxon>
        <taxon>Spirochaetia</taxon>
        <taxon>Leptospirales</taxon>
        <taxon>Leptospiraceae</taxon>
        <taxon>Leptospira</taxon>
    </lineage>
</organism>
<evidence type="ECO:0000313" key="1">
    <source>
        <dbReference type="EMBL" id="AOP33672.1"/>
    </source>
</evidence>
<reference evidence="1 2" key="1">
    <citation type="submission" date="2016-04" db="EMBL/GenBank/DDBJ databases">
        <title>Complete genome seqeunce of Leptospira alstonii serovar Room22.</title>
        <authorList>
            <person name="Nally J.E."/>
            <person name="Bayles D.O."/>
            <person name="Hurley D."/>
            <person name="Fanning S."/>
            <person name="McMahon B.J."/>
            <person name="Arent Z."/>
        </authorList>
    </citation>
    <scope>NUCLEOTIDE SEQUENCE [LARGE SCALE GENOMIC DNA]</scope>
    <source>
        <strain evidence="1 2">GWTS #1</strain>
    </source>
</reference>
<gene>
    <name evidence="1" type="ORF">A0128_07350</name>
</gene>
<dbReference type="AlphaFoldDB" id="A0A1D7UVP9"/>
<dbReference type="EMBL" id="CP015217">
    <property type="protein sequence ID" value="AOP33672.1"/>
    <property type="molecule type" value="Genomic_DNA"/>
</dbReference>
<sequence length="616" mass="71813">MNEVRVKQENTLKIRAEAVAEGEYGLHSTETKAGVEIGKELIEKFSVQYSEATHFYTQEIIKKIPTEIGDNVPRNALEVLIRRAMVPLTHFYWNQVMRIQSFASENENFSFYSPVLKEKSNVQSPEEFEKKVLDPEFNEFIISFLSPIWPDSIQSEKPVEKSILNLPAFTSATNHLFSLGRIANFSNKLFGRIEKVLRKFIFFSKFPILTFANSETALRLRGMYLLYFRLIDSRWEFPVLLKDEFLRTKVFESSFQELPGLNAFFLELGLSDKQIKIAYKLFREFIISYFPLQFLEGVIQNYKFASKSFLRSDRKFLFSSGDGDTFSTYLIASAKGNGFKIIKAQHGGHYGYYRDNRPALDIELPSTDIFLTWGWTKMHSGAQLEKIESIPMPSPWLSERKLYWKGRKIDDRRKYDLLWMPQMMKRFVGAPQGASSIRRDVIQDFSKFMISMARGIREKNLKAFIKPYNATTVALLQKTYQTIENEGSNCITVSNSFDKGLTRELLQDCSIVLWDQPGTGFLECLSCEIPTLVYWDRLYCEEEEWTKSDFELLENYGIIHRSISSLLEEATLLLKDPTAWMENKDRKFVVDSFCRKYALTSENWSRDWVSYLRSLE</sequence>
<proteinExistence type="predicted"/>
<protein>
    <submittedName>
        <fullName evidence="1">Transferase</fullName>
    </submittedName>
</protein>